<reference evidence="2 3" key="1">
    <citation type="submission" date="2021-06" db="EMBL/GenBank/DDBJ databases">
        <authorList>
            <person name="Lu T."/>
            <person name="Wang Q."/>
            <person name="Han X."/>
        </authorList>
    </citation>
    <scope>NUCLEOTIDE SEQUENCE [LARGE SCALE GENOMIC DNA]</scope>
    <source>
        <strain evidence="2 3">LAM0050</strain>
    </source>
</reference>
<dbReference type="EMBL" id="JAHSPR010000003">
    <property type="protein sequence ID" value="MBV4396568.1"/>
    <property type="molecule type" value="Genomic_DNA"/>
</dbReference>
<dbReference type="PANTHER" id="PTHR35804:SF1">
    <property type="entry name" value="LYSINE EXPORTER LYSO"/>
    <property type="match status" value="1"/>
</dbReference>
<feature type="transmembrane region" description="Helical" evidence="1">
    <location>
        <begin position="167"/>
        <end position="192"/>
    </location>
</feature>
<accession>A0ABS6NLQ3</accession>
<dbReference type="RefSeq" id="WP_217734718.1">
    <property type="nucleotide sequence ID" value="NZ_JAHSPR010000003.1"/>
</dbReference>
<comment type="caution">
    <text evidence="2">The sequence shown here is derived from an EMBL/GenBank/DDBJ whole genome shotgun (WGS) entry which is preliminary data.</text>
</comment>
<dbReference type="InterPro" id="IPR005642">
    <property type="entry name" value="LysO"/>
</dbReference>
<feature type="transmembrane region" description="Helical" evidence="1">
    <location>
        <begin position="141"/>
        <end position="161"/>
    </location>
</feature>
<feature type="transmembrane region" description="Helical" evidence="1">
    <location>
        <begin position="32"/>
        <end position="53"/>
    </location>
</feature>
<keyword evidence="1" id="KW-0812">Transmembrane</keyword>
<evidence type="ECO:0000313" key="2">
    <source>
        <dbReference type="EMBL" id="MBV4396568.1"/>
    </source>
</evidence>
<protein>
    <submittedName>
        <fullName evidence="2">Lysine exporter LysO family protein</fullName>
    </submittedName>
</protein>
<keyword evidence="1" id="KW-0472">Membrane</keyword>
<evidence type="ECO:0000313" key="3">
    <source>
        <dbReference type="Proteomes" id="UP000722165"/>
    </source>
</evidence>
<dbReference type="PANTHER" id="PTHR35804">
    <property type="entry name" value="LYSINE EXPORTER LYSO"/>
    <property type="match status" value="1"/>
</dbReference>
<proteinExistence type="predicted"/>
<dbReference type="Proteomes" id="UP000722165">
    <property type="component" value="Unassembled WGS sequence"/>
</dbReference>
<gene>
    <name evidence="2" type="ORF">KU392_04750</name>
</gene>
<sequence>MKDLLLSLLPICLYLVLGLLIGKILPATQSARLARLITPFVWLLLFAIGYKFGLQLENLQNVTQILGIATAYALGTSVFSFAGLWLLLPKSQKSTTETTSDFGIWHVIRECGIAFAFLLAGIGLAKLLLMSHMNTELLPSVETLLYILLVLIGVDLVNAPISLKFLQFRIIATPVVVILFSLLGGAVVAWLMGMDIRNGLVLSAGFGWFSLSGVMVTARLGEFYGAASLMTDLFRELLSIVVLFFLGARHPVPAIGTSGATAMDTTLPIIKKITGNHYIATAIFSGAVLSLTAPFLLAWLLALFS</sequence>
<name>A0ABS6NLQ3_9BURK</name>
<feature type="transmembrane region" description="Helical" evidence="1">
    <location>
        <begin position="107"/>
        <end position="129"/>
    </location>
</feature>
<feature type="transmembrane region" description="Helical" evidence="1">
    <location>
        <begin position="199"/>
        <end position="218"/>
    </location>
</feature>
<keyword evidence="1" id="KW-1133">Transmembrane helix</keyword>
<evidence type="ECO:0000256" key="1">
    <source>
        <dbReference type="SAM" id="Phobius"/>
    </source>
</evidence>
<feature type="transmembrane region" description="Helical" evidence="1">
    <location>
        <begin position="278"/>
        <end position="302"/>
    </location>
</feature>
<keyword evidence="3" id="KW-1185">Reference proteome</keyword>
<feature type="transmembrane region" description="Helical" evidence="1">
    <location>
        <begin position="65"/>
        <end position="87"/>
    </location>
</feature>
<organism evidence="2 3">
    <name type="scientific">Advenella alkanexedens</name>
    <dbReference type="NCBI Taxonomy" id="1481665"/>
    <lineage>
        <taxon>Bacteria</taxon>
        <taxon>Pseudomonadati</taxon>
        <taxon>Pseudomonadota</taxon>
        <taxon>Betaproteobacteria</taxon>
        <taxon>Burkholderiales</taxon>
        <taxon>Alcaligenaceae</taxon>
    </lineage>
</organism>
<dbReference type="Pfam" id="PF03956">
    <property type="entry name" value="Lys_export"/>
    <property type="match status" value="1"/>
</dbReference>